<evidence type="ECO:0000256" key="5">
    <source>
        <dbReference type="ARBA" id="ARBA00023140"/>
    </source>
</evidence>
<protein>
    <recommendedName>
        <fullName evidence="8">Peroxisomal membrane protein 11A</fullName>
    </recommendedName>
</protein>
<dbReference type="PANTHER" id="PTHR12652">
    <property type="entry name" value="PEROXISOMAL BIOGENESIS FACTOR 11"/>
    <property type="match status" value="1"/>
</dbReference>
<evidence type="ECO:0000256" key="1">
    <source>
        <dbReference type="ARBA" id="ARBA00004585"/>
    </source>
</evidence>
<keyword evidence="7" id="KW-1185">Reference proteome</keyword>
<evidence type="ECO:0008006" key="8">
    <source>
        <dbReference type="Google" id="ProtNLM"/>
    </source>
</evidence>
<name>A0A8T2RDW7_CERRI</name>
<keyword evidence="4" id="KW-0472">Membrane</keyword>
<dbReference type="OrthoDB" id="411017at2759"/>
<dbReference type="GO" id="GO:0016559">
    <property type="term" value="P:peroxisome fission"/>
    <property type="evidence" value="ECO:0007669"/>
    <property type="project" value="InterPro"/>
</dbReference>
<evidence type="ECO:0000256" key="3">
    <source>
        <dbReference type="ARBA" id="ARBA00022593"/>
    </source>
</evidence>
<evidence type="ECO:0000313" key="7">
    <source>
        <dbReference type="Proteomes" id="UP000825935"/>
    </source>
</evidence>
<dbReference type="InterPro" id="IPR008733">
    <property type="entry name" value="PEX11"/>
</dbReference>
<dbReference type="AlphaFoldDB" id="A0A8T2RDW7"/>
<evidence type="ECO:0000313" key="6">
    <source>
        <dbReference type="EMBL" id="KAH7293735.1"/>
    </source>
</evidence>
<organism evidence="6 7">
    <name type="scientific">Ceratopteris richardii</name>
    <name type="common">Triangle waterfern</name>
    <dbReference type="NCBI Taxonomy" id="49495"/>
    <lineage>
        <taxon>Eukaryota</taxon>
        <taxon>Viridiplantae</taxon>
        <taxon>Streptophyta</taxon>
        <taxon>Embryophyta</taxon>
        <taxon>Tracheophyta</taxon>
        <taxon>Polypodiopsida</taxon>
        <taxon>Polypodiidae</taxon>
        <taxon>Polypodiales</taxon>
        <taxon>Pteridineae</taxon>
        <taxon>Pteridaceae</taxon>
        <taxon>Parkerioideae</taxon>
        <taxon>Ceratopteris</taxon>
    </lineage>
</organism>
<comment type="similarity">
    <text evidence="2">Belongs to the peroxin-11 family.</text>
</comment>
<comment type="caution">
    <text evidence="6">The sequence shown here is derived from an EMBL/GenBank/DDBJ whole genome shotgun (WGS) entry which is preliminary data.</text>
</comment>
<keyword evidence="5" id="KW-0576">Peroxisome</keyword>
<dbReference type="GO" id="GO:0044375">
    <property type="term" value="P:regulation of peroxisome size"/>
    <property type="evidence" value="ECO:0007669"/>
    <property type="project" value="UniProtKB-ARBA"/>
</dbReference>
<accession>A0A8T2RDW7</accession>
<dbReference type="EMBL" id="CM035433">
    <property type="protein sequence ID" value="KAH7293735.1"/>
    <property type="molecule type" value="Genomic_DNA"/>
</dbReference>
<sequence>MAQQEPGDRVFLDHLEAYLSRRDGVDKLLKITRYTSKLLLSTPLFQAALAANKRGPNHVSPAVLLFALRLKDFEASVGTSRKAFRLGKFVQDINALRVAPSFSSRDGFLQLISSGGEGIYYFIEQFVWLVKAGLLDKRYQKRLQLWSAWAEFIGYFGSVTLKGLQIRAMLAKEAKLVVALRDGKDKDDSSSSLQTAQALGEIRKKCTLKTLSLIQDVADSFLALSDIRDGKGVLSNPLILSSCGLLSALISTHKNWSAC</sequence>
<dbReference type="Proteomes" id="UP000825935">
    <property type="component" value="Chromosome 28"/>
</dbReference>
<gene>
    <name evidence="6" type="ORF">KP509_28G039900</name>
</gene>
<proteinExistence type="inferred from homology"/>
<dbReference type="GO" id="GO:0042802">
    <property type="term" value="F:identical protein binding"/>
    <property type="evidence" value="ECO:0007669"/>
    <property type="project" value="UniProtKB-ARBA"/>
</dbReference>
<keyword evidence="3" id="KW-0962">Peroxisome biogenesis</keyword>
<dbReference type="OMA" id="VSTHKNW"/>
<evidence type="ECO:0000256" key="4">
    <source>
        <dbReference type="ARBA" id="ARBA00023136"/>
    </source>
</evidence>
<evidence type="ECO:0000256" key="2">
    <source>
        <dbReference type="ARBA" id="ARBA00008194"/>
    </source>
</evidence>
<reference evidence="6" key="1">
    <citation type="submission" date="2021-08" db="EMBL/GenBank/DDBJ databases">
        <title>WGS assembly of Ceratopteris richardii.</title>
        <authorList>
            <person name="Marchant D.B."/>
            <person name="Chen G."/>
            <person name="Jenkins J."/>
            <person name="Shu S."/>
            <person name="Leebens-Mack J."/>
            <person name="Grimwood J."/>
            <person name="Schmutz J."/>
            <person name="Soltis P."/>
            <person name="Soltis D."/>
            <person name="Chen Z.-H."/>
        </authorList>
    </citation>
    <scope>NUCLEOTIDE SEQUENCE</scope>
    <source>
        <strain evidence="6">Whitten #5841</strain>
        <tissue evidence="6">Leaf</tissue>
    </source>
</reference>
<dbReference type="PANTHER" id="PTHR12652:SF50">
    <property type="entry name" value="PEROXIN 11"/>
    <property type="match status" value="1"/>
</dbReference>
<dbReference type="GO" id="GO:0005778">
    <property type="term" value="C:peroxisomal membrane"/>
    <property type="evidence" value="ECO:0007669"/>
    <property type="project" value="UniProtKB-SubCell"/>
</dbReference>
<dbReference type="Pfam" id="PF05648">
    <property type="entry name" value="PEX11"/>
    <property type="match status" value="1"/>
</dbReference>
<comment type="subcellular location">
    <subcellularLocation>
        <location evidence="1">Peroxisome membrane</location>
        <topology evidence="1">Multi-pass membrane protein</topology>
    </subcellularLocation>
</comment>